<keyword evidence="6 7" id="KW-0505">Motor protein</keyword>
<evidence type="ECO:0000256" key="3">
    <source>
        <dbReference type="ARBA" id="ARBA00022741"/>
    </source>
</evidence>
<comment type="caution">
    <text evidence="11">The sequence shown here is derived from an EMBL/GenBank/DDBJ whole genome shotgun (WGS) entry which is preliminary data.</text>
</comment>
<dbReference type="GO" id="GO:0005874">
    <property type="term" value="C:microtubule"/>
    <property type="evidence" value="ECO:0007669"/>
    <property type="project" value="UniProtKB-KW"/>
</dbReference>
<keyword evidence="5 8" id="KW-0175">Coiled coil</keyword>
<feature type="compositionally biased region" description="Basic and acidic residues" evidence="9">
    <location>
        <begin position="667"/>
        <end position="686"/>
    </location>
</feature>
<feature type="coiled-coil region" evidence="8">
    <location>
        <begin position="433"/>
        <end position="478"/>
    </location>
</feature>
<keyword evidence="2" id="KW-0963">Cytoplasm</keyword>
<feature type="region of interest" description="Disordered" evidence="9">
    <location>
        <begin position="482"/>
        <end position="501"/>
    </location>
</feature>
<evidence type="ECO:0000256" key="2">
    <source>
        <dbReference type="ARBA" id="ARBA00022490"/>
    </source>
</evidence>
<feature type="region of interest" description="Disordered" evidence="9">
    <location>
        <begin position="49"/>
        <end position="83"/>
    </location>
</feature>
<dbReference type="Gene3D" id="3.40.850.10">
    <property type="entry name" value="Kinesin motor domain"/>
    <property type="match status" value="1"/>
</dbReference>
<dbReference type="GO" id="GO:0005737">
    <property type="term" value="C:cytoplasm"/>
    <property type="evidence" value="ECO:0007669"/>
    <property type="project" value="UniProtKB-SubCell"/>
</dbReference>
<feature type="region of interest" description="Disordered" evidence="9">
    <location>
        <begin position="185"/>
        <end position="205"/>
    </location>
</feature>
<evidence type="ECO:0000313" key="12">
    <source>
        <dbReference type="Proteomes" id="UP000241890"/>
    </source>
</evidence>
<feature type="compositionally biased region" description="Low complexity" evidence="9">
    <location>
        <begin position="516"/>
        <end position="530"/>
    </location>
</feature>
<dbReference type="GO" id="GO:0007018">
    <property type="term" value="P:microtubule-based movement"/>
    <property type="evidence" value="ECO:0007669"/>
    <property type="project" value="InterPro"/>
</dbReference>
<keyword evidence="7" id="KW-0493">Microtubule</keyword>
<evidence type="ECO:0000256" key="5">
    <source>
        <dbReference type="ARBA" id="ARBA00023054"/>
    </source>
</evidence>
<keyword evidence="12" id="KW-1185">Reference proteome</keyword>
<dbReference type="InterPro" id="IPR027640">
    <property type="entry name" value="Kinesin-like_fam"/>
</dbReference>
<evidence type="ECO:0000256" key="1">
    <source>
        <dbReference type="ARBA" id="ARBA00004496"/>
    </source>
</evidence>
<dbReference type="CDD" id="cd00106">
    <property type="entry name" value="KISc"/>
    <property type="match status" value="1"/>
</dbReference>
<dbReference type="SMART" id="SM00129">
    <property type="entry name" value="KISc"/>
    <property type="match status" value="1"/>
</dbReference>
<feature type="compositionally biased region" description="Polar residues" evidence="9">
    <location>
        <begin position="858"/>
        <end position="867"/>
    </location>
</feature>
<dbReference type="AlphaFoldDB" id="A0A2R5GUJ0"/>
<dbReference type="PANTHER" id="PTHR47969">
    <property type="entry name" value="CHROMOSOME-ASSOCIATED KINESIN KIF4A-RELATED"/>
    <property type="match status" value="1"/>
</dbReference>
<feature type="compositionally biased region" description="Basic residues" evidence="9">
    <location>
        <begin position="714"/>
        <end position="723"/>
    </location>
</feature>
<dbReference type="InterPro" id="IPR019821">
    <property type="entry name" value="Kinesin_motor_CS"/>
</dbReference>
<evidence type="ECO:0000256" key="9">
    <source>
        <dbReference type="SAM" id="MobiDB-lite"/>
    </source>
</evidence>
<feature type="region of interest" description="Disordered" evidence="9">
    <location>
        <begin position="816"/>
        <end position="898"/>
    </location>
</feature>
<organism evidence="11 12">
    <name type="scientific">Hondaea fermentalgiana</name>
    <dbReference type="NCBI Taxonomy" id="2315210"/>
    <lineage>
        <taxon>Eukaryota</taxon>
        <taxon>Sar</taxon>
        <taxon>Stramenopiles</taxon>
        <taxon>Bigyra</taxon>
        <taxon>Labyrinthulomycetes</taxon>
        <taxon>Thraustochytrida</taxon>
        <taxon>Thraustochytriidae</taxon>
        <taxon>Hondaea</taxon>
    </lineage>
</organism>
<dbReference type="InParanoid" id="A0A2R5GUJ0"/>
<dbReference type="InterPro" id="IPR027417">
    <property type="entry name" value="P-loop_NTPase"/>
</dbReference>
<protein>
    <recommendedName>
        <fullName evidence="7">Kinesin-like protein</fullName>
    </recommendedName>
</protein>
<dbReference type="PROSITE" id="PS50067">
    <property type="entry name" value="KINESIN_MOTOR_2"/>
    <property type="match status" value="1"/>
</dbReference>
<gene>
    <name evidence="11" type="ORF">FCC1311_077782</name>
</gene>
<feature type="binding site" evidence="6">
    <location>
        <begin position="131"/>
        <end position="138"/>
    </location>
    <ligand>
        <name>ATP</name>
        <dbReference type="ChEBI" id="CHEBI:30616"/>
    </ligand>
</feature>
<dbReference type="PANTHER" id="PTHR47969:SF15">
    <property type="entry name" value="CHROMOSOME-ASSOCIATED KINESIN KIF4A-RELATED"/>
    <property type="match status" value="1"/>
</dbReference>
<comment type="subcellular location">
    <subcellularLocation>
        <location evidence="1">Cytoplasm</location>
    </subcellularLocation>
</comment>
<feature type="compositionally biased region" description="Basic and acidic residues" evidence="9">
    <location>
        <begin position="64"/>
        <end position="73"/>
    </location>
</feature>
<feature type="compositionally biased region" description="Polar residues" evidence="9">
    <location>
        <begin position="487"/>
        <end position="497"/>
    </location>
</feature>
<dbReference type="Pfam" id="PF00225">
    <property type="entry name" value="Kinesin"/>
    <property type="match status" value="1"/>
</dbReference>
<dbReference type="GO" id="GO:0005875">
    <property type="term" value="C:microtubule associated complex"/>
    <property type="evidence" value="ECO:0007669"/>
    <property type="project" value="TreeGrafter"/>
</dbReference>
<dbReference type="GO" id="GO:0008017">
    <property type="term" value="F:microtubule binding"/>
    <property type="evidence" value="ECO:0007669"/>
    <property type="project" value="InterPro"/>
</dbReference>
<feature type="compositionally biased region" description="Low complexity" evidence="9">
    <location>
        <begin position="869"/>
        <end position="878"/>
    </location>
</feature>
<dbReference type="PRINTS" id="PR00380">
    <property type="entry name" value="KINESINHEAVY"/>
</dbReference>
<dbReference type="PROSITE" id="PS00411">
    <property type="entry name" value="KINESIN_MOTOR_1"/>
    <property type="match status" value="1"/>
</dbReference>
<evidence type="ECO:0000256" key="4">
    <source>
        <dbReference type="ARBA" id="ARBA00022840"/>
    </source>
</evidence>
<dbReference type="InterPro" id="IPR036961">
    <property type="entry name" value="Kinesin_motor_dom_sf"/>
</dbReference>
<feature type="compositionally biased region" description="Acidic residues" evidence="9">
    <location>
        <begin position="191"/>
        <end position="203"/>
    </location>
</feature>
<keyword evidence="4 6" id="KW-0067">ATP-binding</keyword>
<dbReference type="GO" id="GO:0003777">
    <property type="term" value="F:microtubule motor activity"/>
    <property type="evidence" value="ECO:0007669"/>
    <property type="project" value="InterPro"/>
</dbReference>
<evidence type="ECO:0000256" key="8">
    <source>
        <dbReference type="SAM" id="Coils"/>
    </source>
</evidence>
<dbReference type="GO" id="GO:0005524">
    <property type="term" value="F:ATP binding"/>
    <property type="evidence" value="ECO:0007669"/>
    <property type="project" value="UniProtKB-UniRule"/>
</dbReference>
<evidence type="ECO:0000313" key="11">
    <source>
        <dbReference type="EMBL" id="GBG31554.1"/>
    </source>
</evidence>
<feature type="domain" description="Kinesin motor" evidence="10">
    <location>
        <begin position="6"/>
        <end position="417"/>
    </location>
</feature>
<comment type="similarity">
    <text evidence="6 7">Belongs to the TRAFAC class myosin-kinesin ATPase superfamily. Kinesin family.</text>
</comment>
<feature type="region of interest" description="Disordered" evidence="9">
    <location>
        <begin position="510"/>
        <end position="686"/>
    </location>
</feature>
<name>A0A2R5GUJ0_9STRA</name>
<feature type="compositionally biased region" description="Basic residues" evidence="9">
    <location>
        <begin position="824"/>
        <end position="837"/>
    </location>
</feature>
<feature type="region of interest" description="Disordered" evidence="9">
    <location>
        <begin position="714"/>
        <end position="737"/>
    </location>
</feature>
<feature type="compositionally biased region" description="Basic and acidic residues" evidence="9">
    <location>
        <begin position="882"/>
        <end position="894"/>
    </location>
</feature>
<feature type="compositionally biased region" description="Acidic residues" evidence="9">
    <location>
        <begin position="545"/>
        <end position="559"/>
    </location>
</feature>
<dbReference type="OrthoDB" id="123929at2759"/>
<dbReference type="GO" id="GO:0007052">
    <property type="term" value="P:mitotic spindle organization"/>
    <property type="evidence" value="ECO:0007669"/>
    <property type="project" value="TreeGrafter"/>
</dbReference>
<dbReference type="GO" id="GO:0051231">
    <property type="term" value="P:spindle elongation"/>
    <property type="evidence" value="ECO:0007669"/>
    <property type="project" value="TreeGrafter"/>
</dbReference>
<dbReference type="EMBL" id="BEYU01000100">
    <property type="protein sequence ID" value="GBG31554.1"/>
    <property type="molecule type" value="Genomic_DNA"/>
</dbReference>
<evidence type="ECO:0000259" key="10">
    <source>
        <dbReference type="PROSITE" id="PS50067"/>
    </source>
</evidence>
<sequence>MSRHEAVQVAIRVRPMVGREQLRGAGKNRSRSVVSVEEETATVHVCNSDLMHDDASSSELGAETTERGEESSRHGLTTRQRKHRFKERNLSCGYDKVFGPSATQEDVYIGTVAPSVRSVVEGINCTVFAYGQTGTGKTFTILGEGPETQRAATTRGEGVANEKSFDTSKRGVIPRAVTQLFDILEEKRDEESPENPEVTEEDDSQTKLVSSTVYCSYLQIYNENLYDLLQDQKRQFPLKIRVTKKKQIYVQGLSEIRVSGLNDVLEVLQRGARSRAIRATSYNQASSRSHAILQLRVETEEQLGGISDSRVLRSAKLNFVDLAGSEKWEADQPMSEKHLKEMARINKSLSHLGNVVQALGEKNRPHVPYRDSQLTRLLQDSLGGNTRTTIICTLSPAADCTEESVSTLQFADRAKQVMVHVKANEVVDDSILLARAQTEIARLRRLLREQSEASSEPLEELRAENAILRKQVESLLAENASLRAGGPTNSTFPTATESPVDVVEGIEATETRRQSDSAASSSSASPQDLSRSPKENKADAVAAGDPDERDAEVDSGLDDDTFHVTQGPAASDITRALKDDLEENAAPDLDEEDEAEDEEDDGDNEAGDGHNDELDPAAGSANEPTSRQDGKIASEGSSFSAQDKPEDASEGSSSSREYASSRPTSSADHHATELRKLAAEEAKARDEVQAELQQLEDIQRERRKLEEAMRLLRSRAPKKKSTAKKTTNAAKKHTKPMTPEEKLTFSARDIGRTLSLYQCRVDAWYEVTVVGFDGKSGMHLVRYDDDGTKQWHQMEGRKYKSVGDAARVALPGSAMRKDPVVRLAKSHAQKKSRKKSANAKSRVAGKVAAVRSVYGNGRAQSSTSAVPGTTKSTSASRKSATHRGDTAPETEESRVGVVDFEVFDEGNVEVEDFDILASLHEEGLAYAHGNQE</sequence>
<evidence type="ECO:0000256" key="6">
    <source>
        <dbReference type="PROSITE-ProRule" id="PRU00283"/>
    </source>
</evidence>
<proteinExistence type="inferred from homology"/>
<evidence type="ECO:0000256" key="7">
    <source>
        <dbReference type="RuleBase" id="RU000394"/>
    </source>
</evidence>
<feature type="compositionally biased region" description="Acidic residues" evidence="9">
    <location>
        <begin position="580"/>
        <end position="606"/>
    </location>
</feature>
<reference evidence="11 12" key="1">
    <citation type="submission" date="2017-12" db="EMBL/GenBank/DDBJ databases">
        <title>Sequencing, de novo assembly and annotation of complete genome of a new Thraustochytrid species, strain FCC1311.</title>
        <authorList>
            <person name="Sedici K."/>
            <person name="Godart F."/>
            <person name="Aiese Cigliano R."/>
            <person name="Sanseverino W."/>
            <person name="Barakat M."/>
            <person name="Ortet P."/>
            <person name="Marechal E."/>
            <person name="Cagnac O."/>
            <person name="Amato A."/>
        </authorList>
    </citation>
    <scope>NUCLEOTIDE SEQUENCE [LARGE SCALE GENOMIC DNA]</scope>
</reference>
<keyword evidence="3 6" id="KW-0547">Nucleotide-binding</keyword>
<feature type="compositionally biased region" description="Low complexity" evidence="9">
    <location>
        <begin position="650"/>
        <end position="666"/>
    </location>
</feature>
<dbReference type="Proteomes" id="UP000241890">
    <property type="component" value="Unassembled WGS sequence"/>
</dbReference>
<accession>A0A2R5GUJ0</accession>
<dbReference type="SUPFAM" id="SSF52540">
    <property type="entry name" value="P-loop containing nucleoside triphosphate hydrolases"/>
    <property type="match status" value="1"/>
</dbReference>
<dbReference type="InterPro" id="IPR001752">
    <property type="entry name" value="Kinesin_motor_dom"/>
</dbReference>